<dbReference type="PROSITE" id="PS51365">
    <property type="entry name" value="RENAL_DIPEPTIDASE_2"/>
    <property type="match status" value="1"/>
</dbReference>
<feature type="region of interest" description="Disordered" evidence="1">
    <location>
        <begin position="42"/>
        <end position="62"/>
    </location>
</feature>
<dbReference type="CDD" id="cd01301">
    <property type="entry name" value="rDP_like"/>
    <property type="match status" value="1"/>
</dbReference>
<dbReference type="GO" id="GO:0070573">
    <property type="term" value="F:metallodipeptidase activity"/>
    <property type="evidence" value="ECO:0007669"/>
    <property type="project" value="InterPro"/>
</dbReference>
<evidence type="ECO:0000313" key="3">
    <source>
        <dbReference type="Proteomes" id="UP000243024"/>
    </source>
</evidence>
<sequence length="357" mass="38576">MRIADAHVDVLYRLDQAETLSELLDEPPPDLRRWFDGNGSAADAAEATPPAFSGGRPAPPPGRLHVTRRALRQSGVRLLFAAVYVSPAAYERAFEAALRMIDRFYTIVAGGDLVPVWTAADLERALTEEKTALLLTLEGAEPIGTALYRLRILGRLGVRVFAPTHNPANAVADGVGEARGGGLSAFGRAWVFELARLGYGLDVSHLGERAFWDALSLYPHPVIATHSGARAVRDHRRNLTDDQIRAIARSGGVVGVPLVPAFLTDRPDATIDDWLRHVDHMLGLVGPTHVAIGSDFDGIDRTPLGLEDIGDLPKLAQALERRYGSAVAQAVAFDNLVRYARGVLEASDRAAEKADRP</sequence>
<feature type="compositionally biased region" description="Low complexity" evidence="1">
    <location>
        <begin position="42"/>
        <end position="51"/>
    </location>
</feature>
<dbReference type="Pfam" id="PF01244">
    <property type="entry name" value="Peptidase_M19"/>
    <property type="match status" value="1"/>
</dbReference>
<dbReference type="OrthoDB" id="9804920at2"/>
<dbReference type="SUPFAM" id="SSF51556">
    <property type="entry name" value="Metallo-dependent hydrolases"/>
    <property type="match status" value="1"/>
</dbReference>
<dbReference type="InterPro" id="IPR032466">
    <property type="entry name" value="Metal_Hydrolase"/>
</dbReference>
<keyword evidence="3" id="KW-1185">Reference proteome</keyword>
<organism evidence="2 3">
    <name type="scientific">Hydrogenibacillus schlegelii</name>
    <name type="common">Bacillus schlegelii</name>
    <dbReference type="NCBI Taxonomy" id="1484"/>
    <lineage>
        <taxon>Bacteria</taxon>
        <taxon>Bacillati</taxon>
        <taxon>Bacillota</taxon>
        <taxon>Bacilli</taxon>
        <taxon>Bacillales</taxon>
        <taxon>Bacillales Family X. Incertae Sedis</taxon>
        <taxon>Hydrogenibacillus</taxon>
    </lineage>
</organism>
<dbReference type="Gene3D" id="3.20.20.140">
    <property type="entry name" value="Metal-dependent hydrolases"/>
    <property type="match status" value="1"/>
</dbReference>
<dbReference type="EMBL" id="JXBB01000045">
    <property type="protein sequence ID" value="OAR03692.1"/>
    <property type="molecule type" value="Genomic_DNA"/>
</dbReference>
<evidence type="ECO:0008006" key="4">
    <source>
        <dbReference type="Google" id="ProtNLM"/>
    </source>
</evidence>
<dbReference type="PANTHER" id="PTHR10443">
    <property type="entry name" value="MICROSOMAL DIPEPTIDASE"/>
    <property type="match status" value="1"/>
</dbReference>
<dbReference type="PANTHER" id="PTHR10443:SF12">
    <property type="entry name" value="DIPEPTIDASE"/>
    <property type="match status" value="1"/>
</dbReference>
<gene>
    <name evidence="2" type="ORF">SA87_00435</name>
</gene>
<dbReference type="RefSeq" id="WP_066202460.1">
    <property type="nucleotide sequence ID" value="NZ_CBCSAS010000005.1"/>
</dbReference>
<dbReference type="AlphaFoldDB" id="A0A179IPB6"/>
<reference evidence="2 3" key="1">
    <citation type="submission" date="2015-09" db="EMBL/GenBank/DDBJ databases">
        <title>Draft genome sequence of Hydrogenibacillus schlegelii DSM 2000.</title>
        <authorList>
            <person name="Hemp J."/>
        </authorList>
    </citation>
    <scope>NUCLEOTIDE SEQUENCE [LARGE SCALE GENOMIC DNA]</scope>
    <source>
        <strain evidence="2 3">MA 48</strain>
    </source>
</reference>
<evidence type="ECO:0000256" key="1">
    <source>
        <dbReference type="SAM" id="MobiDB-lite"/>
    </source>
</evidence>
<protein>
    <recommendedName>
        <fullName evidence="4">Membrane dipeptidase</fullName>
    </recommendedName>
</protein>
<dbReference type="Proteomes" id="UP000243024">
    <property type="component" value="Unassembled WGS sequence"/>
</dbReference>
<proteinExistence type="predicted"/>
<accession>A0A179IPB6</accession>
<evidence type="ECO:0000313" key="2">
    <source>
        <dbReference type="EMBL" id="OAR03692.1"/>
    </source>
</evidence>
<dbReference type="GO" id="GO:0006508">
    <property type="term" value="P:proteolysis"/>
    <property type="evidence" value="ECO:0007669"/>
    <property type="project" value="InterPro"/>
</dbReference>
<dbReference type="STRING" id="1484.SA87_00435"/>
<comment type="caution">
    <text evidence="2">The sequence shown here is derived from an EMBL/GenBank/DDBJ whole genome shotgun (WGS) entry which is preliminary data.</text>
</comment>
<name>A0A179IPB6_HYDSH</name>
<dbReference type="InterPro" id="IPR008257">
    <property type="entry name" value="Pept_M19"/>
</dbReference>